<feature type="compositionally biased region" description="Gly residues" evidence="1">
    <location>
        <begin position="287"/>
        <end position="299"/>
    </location>
</feature>
<proteinExistence type="predicted"/>
<dbReference type="InterPro" id="IPR040885">
    <property type="entry name" value="SMP_C2CD2L"/>
</dbReference>
<dbReference type="SUPFAM" id="SSF49562">
    <property type="entry name" value="C2 domain (Calcium/lipid-binding domain, CaLB)"/>
    <property type="match status" value="1"/>
</dbReference>
<comment type="caution">
    <text evidence="4">The sequence shown here is derived from an EMBL/GenBank/DDBJ whole genome shotgun (WGS) entry which is preliminary data.</text>
</comment>
<dbReference type="Pfam" id="PF00168">
    <property type="entry name" value="C2"/>
    <property type="match status" value="1"/>
</dbReference>
<dbReference type="OrthoDB" id="9976063at2759"/>
<dbReference type="Pfam" id="PF18696">
    <property type="entry name" value="SMP_C2CD2L"/>
    <property type="match status" value="1"/>
</dbReference>
<feature type="compositionally biased region" description="Polar residues" evidence="1">
    <location>
        <begin position="676"/>
        <end position="687"/>
    </location>
</feature>
<organism evidence="4 5">
    <name type="scientific">Elysia chlorotica</name>
    <name type="common">Eastern emerald elysia</name>
    <name type="synonym">Sea slug</name>
    <dbReference type="NCBI Taxonomy" id="188477"/>
    <lineage>
        <taxon>Eukaryota</taxon>
        <taxon>Metazoa</taxon>
        <taxon>Spiralia</taxon>
        <taxon>Lophotrochozoa</taxon>
        <taxon>Mollusca</taxon>
        <taxon>Gastropoda</taxon>
        <taxon>Heterobranchia</taxon>
        <taxon>Euthyneura</taxon>
        <taxon>Panpulmonata</taxon>
        <taxon>Sacoglossa</taxon>
        <taxon>Placobranchoidea</taxon>
        <taxon>Plakobranchidae</taxon>
        <taxon>Elysia</taxon>
    </lineage>
</organism>
<feature type="compositionally biased region" description="Basic and acidic residues" evidence="1">
    <location>
        <begin position="739"/>
        <end position="757"/>
    </location>
</feature>
<feature type="compositionally biased region" description="Basic residues" evidence="1">
    <location>
        <begin position="776"/>
        <end position="787"/>
    </location>
</feature>
<dbReference type="CDD" id="cd21664">
    <property type="entry name" value="SMP_C2CD2-like"/>
    <property type="match status" value="1"/>
</dbReference>
<keyword evidence="5" id="KW-1185">Reference proteome</keyword>
<dbReference type="EMBL" id="RQTK01000038">
    <property type="protein sequence ID" value="RUS90187.1"/>
    <property type="molecule type" value="Genomic_DNA"/>
</dbReference>
<feature type="compositionally biased region" description="Basic and acidic residues" evidence="1">
    <location>
        <begin position="821"/>
        <end position="833"/>
    </location>
</feature>
<evidence type="ECO:0000259" key="3">
    <source>
        <dbReference type="PROSITE" id="PS50004"/>
    </source>
</evidence>
<evidence type="ECO:0000313" key="5">
    <source>
        <dbReference type="Proteomes" id="UP000271974"/>
    </source>
</evidence>
<feature type="transmembrane region" description="Helical" evidence="2">
    <location>
        <begin position="42"/>
        <end position="66"/>
    </location>
</feature>
<feature type="compositionally biased region" description="Basic and acidic residues" evidence="1">
    <location>
        <begin position="69"/>
        <end position="84"/>
    </location>
</feature>
<feature type="compositionally biased region" description="Low complexity" evidence="1">
    <location>
        <begin position="300"/>
        <end position="325"/>
    </location>
</feature>
<dbReference type="Proteomes" id="UP000271974">
    <property type="component" value="Unassembled WGS sequence"/>
</dbReference>
<sequence length="833" mass="93281">MADITLRLIWYKLGEVSGKMAEAGRTWYTELDFDSYVLDLLLFSWCAASIVVILVVNAVVSAFGPLQKQPKDWDSRGREPKEGESLTGAPLPIESAKWFNNALNWFYLHYYYSPEFVEEWLKSLNEQLTKLGGPVQAKLERIQSGSLPPRVTHVSCEASPSDTYIIHAKLESRDLSFVVFASQQTHEGVKLTNCTASVLRLKGTMRVQSYRDGADVKICFNFEGKPEIKVQVKPLNPYQEANDLVDLGVVEFNVRNAICLAKTVFTVTHLLMPGDLHTVNHDLRTSGKGGPGAGAGAAGPGSPTSKSSAQQPLTPQQQQQQQQQLQQKYQQQQKEQQLRQQQQQQQYQAKPQETELQPNKEMLISTDLPVNEQMIPVQQVSRQLHAAPSPELRQAIEQVPRREQQRVRPQSRPEPMFEPVEAPQQLFQFGPQIQTSVPKPAMVGDKRLLVKVIKANGLSVRQQGAANIVCMVSTDEPVQGYATSIVKNTQNPFWDEHFIFDITQDSQEVRVEMYDKDEFIGEAIVYVEDLRKTPSSRQILRLHPQPGNFEYNSGTVTAEFLFMDPAEADLLLDSMNTSGTNQLSPRRRIEVARSVTPGGTLVTKTTTTTQRPQYGRHDPGLDGSPNYIEKNMYTDESPQFSYSAESPSNVSSGFRQQQIPTIESYPAEDPGLTHQYPGNQDLNQPQPISLKDKKKSGFGSAILKRFGRKKRAQSADRATSSLRGDSHLRPPQPTYGPPHAKDDLDLVRPRSPAHEDETAPSNNLKKSRTLGGSLKKLFRRSRKRSKSRGAAGEGDQSRESSLSRGSRSKNQSRENSLSRTSQRDFDHRASSVS</sequence>
<dbReference type="PANTHER" id="PTHR21119:SF5">
    <property type="entry name" value="C2 DOMAIN-CONTAINING PROTEIN"/>
    <property type="match status" value="1"/>
</dbReference>
<dbReference type="InterPro" id="IPR039934">
    <property type="entry name" value="C2CD2/C2CD2L"/>
</dbReference>
<name>A0A3S1AF43_ELYCH</name>
<feature type="region of interest" description="Disordered" evidence="1">
    <location>
        <begin position="68"/>
        <end position="88"/>
    </location>
</feature>
<dbReference type="STRING" id="188477.A0A3S1AF43"/>
<evidence type="ECO:0000256" key="1">
    <source>
        <dbReference type="SAM" id="MobiDB-lite"/>
    </source>
</evidence>
<dbReference type="PANTHER" id="PTHR21119">
    <property type="entry name" value="C2 DOMAIN-CONTAINING PROTEIN"/>
    <property type="match status" value="1"/>
</dbReference>
<keyword evidence="2" id="KW-0812">Transmembrane</keyword>
<dbReference type="InterPro" id="IPR000008">
    <property type="entry name" value="C2_dom"/>
</dbReference>
<dbReference type="Gene3D" id="2.60.40.150">
    <property type="entry name" value="C2 domain"/>
    <property type="match status" value="1"/>
</dbReference>
<evidence type="ECO:0000313" key="4">
    <source>
        <dbReference type="EMBL" id="RUS90187.1"/>
    </source>
</evidence>
<feature type="region of interest" description="Disordered" evidence="1">
    <location>
        <begin position="396"/>
        <end position="416"/>
    </location>
</feature>
<feature type="domain" description="C2" evidence="3">
    <location>
        <begin position="429"/>
        <end position="543"/>
    </location>
</feature>
<dbReference type="PROSITE" id="PS50004">
    <property type="entry name" value="C2"/>
    <property type="match status" value="1"/>
</dbReference>
<dbReference type="SMART" id="SM00239">
    <property type="entry name" value="C2"/>
    <property type="match status" value="1"/>
</dbReference>
<protein>
    <recommendedName>
        <fullName evidence="3">C2 domain-containing protein</fullName>
    </recommendedName>
</protein>
<feature type="region of interest" description="Disordered" evidence="1">
    <location>
        <begin position="282"/>
        <end position="325"/>
    </location>
</feature>
<dbReference type="AlphaFoldDB" id="A0A3S1AF43"/>
<gene>
    <name evidence="4" type="ORF">EGW08_002066</name>
</gene>
<feature type="region of interest" description="Disordered" evidence="1">
    <location>
        <begin position="665"/>
        <end position="833"/>
    </location>
</feature>
<feature type="compositionally biased region" description="Low complexity" evidence="1">
    <location>
        <begin position="799"/>
        <end position="809"/>
    </location>
</feature>
<keyword evidence="2" id="KW-0472">Membrane</keyword>
<dbReference type="InterPro" id="IPR035892">
    <property type="entry name" value="C2_domain_sf"/>
</dbReference>
<evidence type="ECO:0000256" key="2">
    <source>
        <dbReference type="SAM" id="Phobius"/>
    </source>
</evidence>
<reference evidence="4 5" key="1">
    <citation type="submission" date="2019-01" db="EMBL/GenBank/DDBJ databases">
        <title>A draft genome assembly of the solar-powered sea slug Elysia chlorotica.</title>
        <authorList>
            <person name="Cai H."/>
            <person name="Li Q."/>
            <person name="Fang X."/>
            <person name="Li J."/>
            <person name="Curtis N.E."/>
            <person name="Altenburger A."/>
            <person name="Shibata T."/>
            <person name="Feng M."/>
            <person name="Maeda T."/>
            <person name="Schwartz J.A."/>
            <person name="Shigenobu S."/>
            <person name="Lundholm N."/>
            <person name="Nishiyama T."/>
            <person name="Yang H."/>
            <person name="Hasebe M."/>
            <person name="Li S."/>
            <person name="Pierce S.K."/>
            <person name="Wang J."/>
        </authorList>
    </citation>
    <scope>NUCLEOTIDE SEQUENCE [LARGE SCALE GENOMIC DNA]</scope>
    <source>
        <strain evidence="4">EC2010</strain>
        <tissue evidence="4">Whole organism of an adult</tissue>
    </source>
</reference>
<keyword evidence="2" id="KW-1133">Transmembrane helix</keyword>
<accession>A0A3S1AF43</accession>